<reference evidence="3 4" key="2">
    <citation type="journal article" date="2007" name="PLoS Biol.">
        <title>Principles of genome evolution in the Drosophila melanogaster species group.</title>
        <authorList>
            <person name="Ranz J.M."/>
            <person name="Maurin D."/>
            <person name="Chan Y.S."/>
            <person name="von Grotthuss M."/>
            <person name="Hillier L.W."/>
            <person name="Roote J."/>
            <person name="Ashburner M."/>
            <person name="Bergman C.M."/>
        </authorList>
    </citation>
    <scope>NUCLEOTIDE SEQUENCE [LARGE SCALE GENOMIC DNA]</scope>
    <source>
        <strain evidence="4">Tai18E2 / Tucson 14021-0261.01</strain>
    </source>
</reference>
<dbReference type="AlphaFoldDB" id="B4PTA0"/>
<keyword evidence="4" id="KW-1185">Reference proteome</keyword>
<evidence type="ECO:0000313" key="3">
    <source>
        <dbReference type="EMBL" id="EDW97599.2"/>
    </source>
</evidence>
<sequence length="270" mass="28937">MLYCQAMCLILLNIACVSRSHIIMIGDTGPDLATLYEPASEKREIVTGDSSEGSPCDAVSAAQKSCGLNQKNAKSKASSIAMKAAQDAKAANDAQVAAGEAASLKVKLELAEKAVQAARAAEAALAGKQQIMEQLELEQKEAEAVLGEVRNSIQSTQANSEAAMMALSEAKIQLDQLKLLVTEATAQMGNIEIFANGAQMELDEKGHLLEAANRRLESIYRQVIAARQDYDKTKKAAYKAACAAVEAKQKAQRMQREISEAELEAKSDLY</sequence>
<reference evidence="3 4" key="1">
    <citation type="journal article" date="2007" name="Nature">
        <title>Evolution of genes and genomes on the Drosophila phylogeny.</title>
        <authorList>
            <consortium name="Drosophila 12 Genomes Consortium"/>
            <person name="Clark A.G."/>
            <person name="Eisen M.B."/>
            <person name="Smith D.R."/>
            <person name="Bergman C.M."/>
            <person name="Oliver B."/>
            <person name="Markow T.A."/>
            <person name="Kaufman T.C."/>
            <person name="Kellis M."/>
            <person name="Gelbart W."/>
            <person name="Iyer V.N."/>
            <person name="Pollard D.A."/>
            <person name="Sackton T.B."/>
            <person name="Larracuente A.M."/>
            <person name="Singh N.D."/>
            <person name="Abad J.P."/>
            <person name="Abt D.N."/>
            <person name="Adryan B."/>
            <person name="Aguade M."/>
            <person name="Akashi H."/>
            <person name="Anderson W.W."/>
            <person name="Aquadro C.F."/>
            <person name="Ardell D.H."/>
            <person name="Arguello R."/>
            <person name="Artieri C.G."/>
            <person name="Barbash D.A."/>
            <person name="Barker D."/>
            <person name="Barsanti P."/>
            <person name="Batterham P."/>
            <person name="Batzoglou S."/>
            <person name="Begun D."/>
            <person name="Bhutkar A."/>
            <person name="Blanco E."/>
            <person name="Bosak S.A."/>
            <person name="Bradley R.K."/>
            <person name="Brand A.D."/>
            <person name="Brent M.R."/>
            <person name="Brooks A.N."/>
            <person name="Brown R.H."/>
            <person name="Butlin R.K."/>
            <person name="Caggese C."/>
            <person name="Calvi B.R."/>
            <person name="Bernardo de Carvalho A."/>
            <person name="Caspi A."/>
            <person name="Castrezana S."/>
            <person name="Celniker S.E."/>
            <person name="Chang J.L."/>
            <person name="Chapple C."/>
            <person name="Chatterji S."/>
            <person name="Chinwalla A."/>
            <person name="Civetta A."/>
            <person name="Clifton S.W."/>
            <person name="Comeron J.M."/>
            <person name="Costello J.C."/>
            <person name="Coyne J.A."/>
            <person name="Daub J."/>
            <person name="David R.G."/>
            <person name="Delcher A.L."/>
            <person name="Delehaunty K."/>
            <person name="Do C.B."/>
            <person name="Ebling H."/>
            <person name="Edwards K."/>
            <person name="Eickbush T."/>
            <person name="Evans J.D."/>
            <person name="Filipski A."/>
            <person name="Findeiss S."/>
            <person name="Freyhult E."/>
            <person name="Fulton L."/>
            <person name="Fulton R."/>
            <person name="Garcia A.C."/>
            <person name="Gardiner A."/>
            <person name="Garfield D.A."/>
            <person name="Garvin B.E."/>
            <person name="Gibson G."/>
            <person name="Gilbert D."/>
            <person name="Gnerre S."/>
            <person name="Godfrey J."/>
            <person name="Good R."/>
            <person name="Gotea V."/>
            <person name="Gravely B."/>
            <person name="Greenberg A.J."/>
            <person name="Griffiths-Jones S."/>
            <person name="Gross S."/>
            <person name="Guigo R."/>
            <person name="Gustafson E.A."/>
            <person name="Haerty W."/>
            <person name="Hahn M.W."/>
            <person name="Halligan D.L."/>
            <person name="Halpern A.L."/>
            <person name="Halter G.M."/>
            <person name="Han M.V."/>
            <person name="Heger A."/>
            <person name="Hillier L."/>
            <person name="Hinrichs A.S."/>
            <person name="Holmes I."/>
            <person name="Hoskins R.A."/>
            <person name="Hubisz M.J."/>
            <person name="Hultmark D."/>
            <person name="Huntley M.A."/>
            <person name="Jaffe D.B."/>
            <person name="Jagadeeshan S."/>
            <person name="Jeck W.R."/>
            <person name="Johnson J."/>
            <person name="Jones C.D."/>
            <person name="Jordan W.C."/>
            <person name="Karpen G.H."/>
            <person name="Kataoka E."/>
            <person name="Keightley P.D."/>
            <person name="Kheradpour P."/>
            <person name="Kirkness E.F."/>
            <person name="Koerich L.B."/>
            <person name="Kristiansen K."/>
            <person name="Kudrna D."/>
            <person name="Kulathinal R.J."/>
            <person name="Kumar S."/>
            <person name="Kwok R."/>
            <person name="Lander E."/>
            <person name="Langley C.H."/>
            <person name="Lapoint R."/>
            <person name="Lazzaro B.P."/>
            <person name="Lee S.J."/>
            <person name="Levesque L."/>
            <person name="Li R."/>
            <person name="Lin C.F."/>
            <person name="Lin M.F."/>
            <person name="Lindblad-Toh K."/>
            <person name="Llopart A."/>
            <person name="Long M."/>
            <person name="Low L."/>
            <person name="Lozovsky E."/>
            <person name="Lu J."/>
            <person name="Luo M."/>
            <person name="Machado C.A."/>
            <person name="Makalowski W."/>
            <person name="Marzo M."/>
            <person name="Matsuda M."/>
            <person name="Matzkin L."/>
            <person name="McAllister B."/>
            <person name="McBride C.S."/>
            <person name="McKernan B."/>
            <person name="McKernan K."/>
            <person name="Mendez-Lago M."/>
            <person name="Minx P."/>
            <person name="Mollenhauer M.U."/>
            <person name="Montooth K."/>
            <person name="Mount S.M."/>
            <person name="Mu X."/>
            <person name="Myers E."/>
            <person name="Negre B."/>
            <person name="Newfeld S."/>
            <person name="Nielsen R."/>
            <person name="Noor M.A."/>
            <person name="O'Grady P."/>
            <person name="Pachter L."/>
            <person name="Papaceit M."/>
            <person name="Parisi M.J."/>
            <person name="Parisi M."/>
            <person name="Parts L."/>
            <person name="Pedersen J.S."/>
            <person name="Pesole G."/>
            <person name="Phillippy A.M."/>
            <person name="Ponting C.P."/>
            <person name="Pop M."/>
            <person name="Porcelli D."/>
            <person name="Powell J.R."/>
            <person name="Prohaska S."/>
            <person name="Pruitt K."/>
            <person name="Puig M."/>
            <person name="Quesneville H."/>
            <person name="Ram K.R."/>
            <person name="Rand D."/>
            <person name="Rasmussen M.D."/>
            <person name="Reed L.K."/>
            <person name="Reenan R."/>
            <person name="Reily A."/>
            <person name="Remington K.A."/>
            <person name="Rieger T.T."/>
            <person name="Ritchie M.G."/>
            <person name="Robin C."/>
            <person name="Rogers Y.H."/>
            <person name="Rohde C."/>
            <person name="Rozas J."/>
            <person name="Rubenfield M.J."/>
            <person name="Ruiz A."/>
            <person name="Russo S."/>
            <person name="Salzberg S.L."/>
            <person name="Sanchez-Gracia A."/>
            <person name="Saranga D.J."/>
            <person name="Sato H."/>
            <person name="Schaeffer S.W."/>
            <person name="Schatz M.C."/>
            <person name="Schlenke T."/>
            <person name="Schwartz R."/>
            <person name="Segarra C."/>
            <person name="Singh R.S."/>
            <person name="Sirot L."/>
            <person name="Sirota M."/>
            <person name="Sisneros N.B."/>
            <person name="Smith C.D."/>
            <person name="Smith T.F."/>
            <person name="Spieth J."/>
            <person name="Stage D.E."/>
            <person name="Stark A."/>
            <person name="Stephan W."/>
            <person name="Strausberg R.L."/>
            <person name="Strempel S."/>
            <person name="Sturgill D."/>
            <person name="Sutton G."/>
            <person name="Sutton G.G."/>
            <person name="Tao W."/>
            <person name="Teichmann S."/>
            <person name="Tobari Y.N."/>
            <person name="Tomimura Y."/>
            <person name="Tsolas J.M."/>
            <person name="Valente V.L."/>
            <person name="Venter E."/>
            <person name="Venter J.C."/>
            <person name="Vicario S."/>
            <person name="Vieira F.G."/>
            <person name="Vilella A.J."/>
            <person name="Villasante A."/>
            <person name="Walenz B."/>
            <person name="Wang J."/>
            <person name="Wasserman M."/>
            <person name="Watts T."/>
            <person name="Wilson D."/>
            <person name="Wilson R.K."/>
            <person name="Wing R.A."/>
            <person name="Wolfner M.F."/>
            <person name="Wong A."/>
            <person name="Wong G.K."/>
            <person name="Wu C.I."/>
            <person name="Wu G."/>
            <person name="Yamamoto D."/>
            <person name="Yang H.P."/>
            <person name="Yang S.P."/>
            <person name="Yorke J.A."/>
            <person name="Yoshida K."/>
            <person name="Zdobnov E."/>
            <person name="Zhang P."/>
            <person name="Zhang Y."/>
            <person name="Zimin A.V."/>
            <person name="Baldwin J."/>
            <person name="Abdouelleil A."/>
            <person name="Abdulkadir J."/>
            <person name="Abebe A."/>
            <person name="Abera B."/>
            <person name="Abreu J."/>
            <person name="Acer S.C."/>
            <person name="Aftuck L."/>
            <person name="Alexander A."/>
            <person name="An P."/>
            <person name="Anderson E."/>
            <person name="Anderson S."/>
            <person name="Arachi H."/>
            <person name="Azer M."/>
            <person name="Bachantsang P."/>
            <person name="Barry A."/>
            <person name="Bayul T."/>
            <person name="Berlin A."/>
            <person name="Bessette D."/>
            <person name="Bloom T."/>
            <person name="Blye J."/>
            <person name="Boguslavskiy L."/>
            <person name="Bonnet C."/>
            <person name="Boukhgalter B."/>
            <person name="Bourzgui I."/>
            <person name="Brown A."/>
            <person name="Cahill P."/>
            <person name="Channer S."/>
            <person name="Cheshatsang Y."/>
            <person name="Chuda L."/>
            <person name="Citroen M."/>
            <person name="Collymore A."/>
            <person name="Cooke P."/>
            <person name="Costello M."/>
            <person name="D'Aco K."/>
            <person name="Daza R."/>
            <person name="De Haan G."/>
            <person name="DeGray S."/>
            <person name="DeMaso C."/>
            <person name="Dhargay N."/>
            <person name="Dooley K."/>
            <person name="Dooley E."/>
            <person name="Doricent M."/>
            <person name="Dorje P."/>
            <person name="Dorjee K."/>
            <person name="Dupes A."/>
            <person name="Elong R."/>
            <person name="Falk J."/>
            <person name="Farina A."/>
            <person name="Faro S."/>
            <person name="Ferguson D."/>
            <person name="Fisher S."/>
            <person name="Foley C.D."/>
            <person name="Franke A."/>
            <person name="Friedrich D."/>
            <person name="Gadbois L."/>
            <person name="Gearin G."/>
            <person name="Gearin C.R."/>
            <person name="Giannoukos G."/>
            <person name="Goode T."/>
            <person name="Graham J."/>
            <person name="Grandbois E."/>
            <person name="Grewal S."/>
            <person name="Gyaltsen K."/>
            <person name="Hafez N."/>
            <person name="Hagos B."/>
            <person name="Hall J."/>
            <person name="Henson C."/>
            <person name="Hollinger A."/>
            <person name="Honan T."/>
            <person name="Huard M.D."/>
            <person name="Hughes L."/>
            <person name="Hurhula B."/>
            <person name="Husby M.E."/>
            <person name="Kamat A."/>
            <person name="Kanga B."/>
            <person name="Kashin S."/>
            <person name="Khazanovich D."/>
            <person name="Kisner P."/>
            <person name="Lance K."/>
            <person name="Lara M."/>
            <person name="Lee W."/>
            <person name="Lennon N."/>
            <person name="Letendre F."/>
            <person name="LeVine R."/>
            <person name="Lipovsky A."/>
            <person name="Liu X."/>
            <person name="Liu J."/>
            <person name="Liu S."/>
            <person name="Lokyitsang T."/>
            <person name="Lokyitsang Y."/>
            <person name="Lubonja R."/>
            <person name="Lui A."/>
            <person name="MacDonald P."/>
            <person name="Magnisalis V."/>
            <person name="Maru K."/>
            <person name="Matthews C."/>
            <person name="McCusker W."/>
            <person name="McDonough S."/>
            <person name="Mehta T."/>
            <person name="Meldrim J."/>
            <person name="Meneus L."/>
            <person name="Mihai O."/>
            <person name="Mihalev A."/>
            <person name="Mihova T."/>
            <person name="Mittelman R."/>
            <person name="Mlenga V."/>
            <person name="Montmayeur A."/>
            <person name="Mulrain L."/>
            <person name="Navidi A."/>
            <person name="Naylor J."/>
            <person name="Negash T."/>
            <person name="Nguyen T."/>
            <person name="Nguyen N."/>
            <person name="Nicol R."/>
            <person name="Norbu C."/>
            <person name="Norbu N."/>
            <person name="Novod N."/>
            <person name="O'Neill B."/>
            <person name="Osman S."/>
            <person name="Markiewicz E."/>
            <person name="Oyono O.L."/>
            <person name="Patti C."/>
            <person name="Phunkhang P."/>
            <person name="Pierre F."/>
            <person name="Priest M."/>
            <person name="Raghuraman S."/>
            <person name="Rege F."/>
            <person name="Reyes R."/>
            <person name="Rise C."/>
            <person name="Rogov P."/>
            <person name="Ross K."/>
            <person name="Ryan E."/>
            <person name="Settipalli S."/>
            <person name="Shea T."/>
            <person name="Sherpa N."/>
            <person name="Shi L."/>
            <person name="Shih D."/>
            <person name="Sparrow T."/>
            <person name="Spaulding J."/>
            <person name="Stalker J."/>
            <person name="Stange-Thomann N."/>
            <person name="Stavropoulos S."/>
            <person name="Stone C."/>
            <person name="Strader C."/>
            <person name="Tesfaye S."/>
            <person name="Thomson T."/>
            <person name="Thoulutsang Y."/>
            <person name="Thoulutsang D."/>
            <person name="Topham K."/>
            <person name="Topping I."/>
            <person name="Tsamla T."/>
            <person name="Vassiliev H."/>
            <person name="Vo A."/>
            <person name="Wangchuk T."/>
            <person name="Wangdi T."/>
            <person name="Weiand M."/>
            <person name="Wilkinson J."/>
            <person name="Wilson A."/>
            <person name="Yadav S."/>
            <person name="Young G."/>
            <person name="Yu Q."/>
            <person name="Zembek L."/>
            <person name="Zhong D."/>
            <person name="Zimmer A."/>
            <person name="Zwirko Z."/>
            <person name="Jaffe D.B."/>
            <person name="Alvarez P."/>
            <person name="Brockman W."/>
            <person name="Butler J."/>
            <person name="Chin C."/>
            <person name="Gnerre S."/>
            <person name="Grabherr M."/>
            <person name="Kleber M."/>
            <person name="Mauceli E."/>
            <person name="MacCallum I."/>
        </authorList>
    </citation>
    <scope>NUCLEOTIDE SEQUENCE [LARGE SCALE GENOMIC DNA]</scope>
    <source>
        <strain evidence="4">Tai18E2 / Tucson 14021-0261.01</strain>
    </source>
</reference>
<name>B4PTA0_DROYA</name>
<dbReference type="KEGG" id="dya:Dyak_GE10039"/>
<feature type="signal peptide" evidence="2">
    <location>
        <begin position="1"/>
        <end position="20"/>
    </location>
</feature>
<dbReference type="Proteomes" id="UP000002282">
    <property type="component" value="Chromosome 3R"/>
</dbReference>
<dbReference type="EMBL" id="CM000160">
    <property type="protein sequence ID" value="EDW97599.2"/>
    <property type="molecule type" value="Genomic_DNA"/>
</dbReference>
<feature type="coiled-coil region" evidence="1">
    <location>
        <begin position="101"/>
        <end position="264"/>
    </location>
</feature>
<accession>B4PTA0</accession>
<dbReference type="InterPro" id="IPR007999">
    <property type="entry name" value="DUF745"/>
</dbReference>
<proteinExistence type="predicted"/>
<keyword evidence="1" id="KW-0175">Coiled coil</keyword>
<evidence type="ECO:0000256" key="2">
    <source>
        <dbReference type="SAM" id="SignalP"/>
    </source>
</evidence>
<dbReference type="Pfam" id="PF05335">
    <property type="entry name" value="DUF745"/>
    <property type="match status" value="1"/>
</dbReference>
<evidence type="ECO:0000313" key="4">
    <source>
        <dbReference type="Proteomes" id="UP000002282"/>
    </source>
</evidence>
<organism evidence="3 4">
    <name type="scientific">Drosophila yakuba</name>
    <name type="common">Fruit fly</name>
    <dbReference type="NCBI Taxonomy" id="7245"/>
    <lineage>
        <taxon>Eukaryota</taxon>
        <taxon>Metazoa</taxon>
        <taxon>Ecdysozoa</taxon>
        <taxon>Arthropoda</taxon>
        <taxon>Hexapoda</taxon>
        <taxon>Insecta</taxon>
        <taxon>Pterygota</taxon>
        <taxon>Neoptera</taxon>
        <taxon>Endopterygota</taxon>
        <taxon>Diptera</taxon>
        <taxon>Brachycera</taxon>
        <taxon>Muscomorpha</taxon>
        <taxon>Ephydroidea</taxon>
        <taxon>Drosophilidae</taxon>
        <taxon>Drosophila</taxon>
        <taxon>Sophophora</taxon>
    </lineage>
</organism>
<dbReference type="PANTHER" id="PTHR37161">
    <property type="entry name" value="HDC10475"/>
    <property type="match status" value="1"/>
</dbReference>
<evidence type="ECO:0000256" key="1">
    <source>
        <dbReference type="SAM" id="Coils"/>
    </source>
</evidence>
<feature type="chain" id="PRO_5006459185" evidence="2">
    <location>
        <begin position="21"/>
        <end position="270"/>
    </location>
</feature>
<dbReference type="HOGENOM" id="CLU_049377_2_0_1"/>
<keyword evidence="2" id="KW-0732">Signal</keyword>
<gene>
    <name evidence="3" type="primary">Dyak\GE10039</name>
    <name evidence="3" type="synonym">dyak_GLEANR_10000</name>
    <name evidence="3" type="synonym">GE10039</name>
    <name evidence="3" type="ORF">Dyak_GE10039</name>
</gene>
<dbReference type="PANTHER" id="PTHR37161:SF2">
    <property type="entry name" value="AT11648P-RELATED"/>
    <property type="match status" value="1"/>
</dbReference>
<dbReference type="SMR" id="B4PTA0"/>
<dbReference type="OrthoDB" id="7868124at2759"/>
<protein>
    <submittedName>
        <fullName evidence="3">Uncharacterized protein</fullName>
    </submittedName>
</protein>
<dbReference type="eggNOG" id="ENOG502S3C1">
    <property type="taxonomic scope" value="Eukaryota"/>
</dbReference>